<keyword evidence="2" id="KW-1185">Reference proteome</keyword>
<evidence type="ECO:0000313" key="1">
    <source>
        <dbReference type="EnsemblPlants" id="OBART01G37060.1"/>
    </source>
</evidence>
<dbReference type="AlphaFoldDB" id="A0A0D3EW60"/>
<reference evidence="1" key="1">
    <citation type="journal article" date="2009" name="Rice">
        <title>De Novo Next Generation Sequencing of Plant Genomes.</title>
        <authorList>
            <person name="Rounsley S."/>
            <person name="Marri P.R."/>
            <person name="Yu Y."/>
            <person name="He R."/>
            <person name="Sisneros N."/>
            <person name="Goicoechea J.L."/>
            <person name="Lee S.J."/>
            <person name="Angelova A."/>
            <person name="Kudrna D."/>
            <person name="Luo M."/>
            <person name="Affourtit J."/>
            <person name="Desany B."/>
            <person name="Knight J."/>
            <person name="Niazi F."/>
            <person name="Egholm M."/>
            <person name="Wing R.A."/>
        </authorList>
    </citation>
    <scope>NUCLEOTIDE SEQUENCE [LARGE SCALE GENOMIC DNA]</scope>
    <source>
        <strain evidence="1">cv. IRGC 105608</strain>
    </source>
</reference>
<accession>A0A0D3EW60</accession>
<reference evidence="1" key="2">
    <citation type="submission" date="2015-03" db="UniProtKB">
        <authorList>
            <consortium name="EnsemblPlants"/>
        </authorList>
    </citation>
    <scope>IDENTIFICATION</scope>
</reference>
<sequence>MATYMLPLREEGPFHVCRCRHIPMPTFTKLEFHVGDILELASDGRLEVESLHWPLPSVYGSETETISFTAFTVPARVYVDQTSKAD</sequence>
<dbReference type="HOGENOM" id="CLU_2501475_0_0_1"/>
<proteinExistence type="predicted"/>
<dbReference type="Proteomes" id="UP000026960">
    <property type="component" value="Chromosome 1"/>
</dbReference>
<dbReference type="Gramene" id="OBART01G37060.1">
    <property type="protein sequence ID" value="OBART01G37060.1"/>
    <property type="gene ID" value="OBART01G37060"/>
</dbReference>
<organism evidence="1">
    <name type="scientific">Oryza barthii</name>
    <dbReference type="NCBI Taxonomy" id="65489"/>
    <lineage>
        <taxon>Eukaryota</taxon>
        <taxon>Viridiplantae</taxon>
        <taxon>Streptophyta</taxon>
        <taxon>Embryophyta</taxon>
        <taxon>Tracheophyta</taxon>
        <taxon>Spermatophyta</taxon>
        <taxon>Magnoliopsida</taxon>
        <taxon>Liliopsida</taxon>
        <taxon>Poales</taxon>
        <taxon>Poaceae</taxon>
        <taxon>BOP clade</taxon>
        <taxon>Oryzoideae</taxon>
        <taxon>Oryzeae</taxon>
        <taxon>Oryzinae</taxon>
        <taxon>Oryza</taxon>
    </lineage>
</organism>
<dbReference type="EnsemblPlants" id="OBART01G37060.1">
    <property type="protein sequence ID" value="OBART01G37060.1"/>
    <property type="gene ID" value="OBART01G37060"/>
</dbReference>
<dbReference type="PaxDb" id="65489-OBART01G37060.1"/>
<protein>
    <submittedName>
        <fullName evidence="1">Uncharacterized protein</fullName>
    </submittedName>
</protein>
<evidence type="ECO:0000313" key="2">
    <source>
        <dbReference type="Proteomes" id="UP000026960"/>
    </source>
</evidence>
<name>A0A0D3EW60_9ORYZ</name>